<comment type="caution">
    <text evidence="2">The sequence shown here is derived from an EMBL/GenBank/DDBJ whole genome shotgun (WGS) entry which is preliminary data.</text>
</comment>
<protein>
    <recommendedName>
        <fullName evidence="4">DUF4381 domain-containing protein</fullName>
    </recommendedName>
</protein>
<organism evidence="2 3">
    <name type="scientific">Muiribacterium halophilum</name>
    <dbReference type="NCBI Taxonomy" id="2053465"/>
    <lineage>
        <taxon>Bacteria</taxon>
        <taxon>Candidatus Muiribacteriota</taxon>
        <taxon>Candidatus Muiribacteriia</taxon>
        <taxon>Candidatus Muiribacteriales</taxon>
        <taxon>Candidatus Muiribacteriaceae</taxon>
        <taxon>Candidatus Muiribacterium</taxon>
    </lineage>
</organism>
<evidence type="ECO:0000256" key="1">
    <source>
        <dbReference type="SAM" id="Phobius"/>
    </source>
</evidence>
<reference evidence="2 3" key="1">
    <citation type="submission" date="2017-11" db="EMBL/GenBank/DDBJ databases">
        <title>Genome-resolved metagenomics identifies genetic mobility, metabolic interactions, and unexpected diversity in perchlorate-reducing communities.</title>
        <authorList>
            <person name="Barnum T.P."/>
            <person name="Figueroa I.A."/>
            <person name="Carlstrom C.I."/>
            <person name="Lucas L.N."/>
            <person name="Engelbrektson A.L."/>
            <person name="Coates J.D."/>
        </authorList>
    </citation>
    <scope>NUCLEOTIDE SEQUENCE [LARGE SCALE GENOMIC DNA]</scope>
    <source>
        <strain evidence="2">BM706</strain>
    </source>
</reference>
<dbReference type="AlphaFoldDB" id="A0A2N5ZK16"/>
<gene>
    <name evidence="2" type="ORF">C0601_02845</name>
</gene>
<evidence type="ECO:0000313" key="2">
    <source>
        <dbReference type="EMBL" id="PLX19045.1"/>
    </source>
</evidence>
<sequence>MTLKKDTTIFLILIFICFMSYSQVSFYVDTKETQVGETVHIISDLSEGQSLILSDDQNVDNIAILNEKNENRQYILDILPLGEGDFSIAPIRFELDENGDTSEVFSPTFEVNLISIIKEPEGTKETQMRPDVPFKKLKDKWNPIFWSFLMFLIIVVIAILAYLLNKKGKQIVFGKTKEPAHVIAKRLLEELKLKNYLENNKQKAFCVELSFIIKSYIHNRFELDIVEMTTDEISRLFSDKRGILPDNVKMIDYFRKMDLVKFAKYHLKDEILIEIFEFTREFVKKTEVKNDEIA</sequence>
<keyword evidence="1" id="KW-0472">Membrane</keyword>
<keyword evidence="1" id="KW-0812">Transmembrane</keyword>
<proteinExistence type="predicted"/>
<accession>A0A2N5ZK16</accession>
<evidence type="ECO:0000313" key="3">
    <source>
        <dbReference type="Proteomes" id="UP000234857"/>
    </source>
</evidence>
<dbReference type="EMBL" id="PKTG01000042">
    <property type="protein sequence ID" value="PLX19045.1"/>
    <property type="molecule type" value="Genomic_DNA"/>
</dbReference>
<keyword evidence="1" id="KW-1133">Transmembrane helix</keyword>
<dbReference type="Proteomes" id="UP000234857">
    <property type="component" value="Unassembled WGS sequence"/>
</dbReference>
<feature type="transmembrane region" description="Helical" evidence="1">
    <location>
        <begin position="144"/>
        <end position="164"/>
    </location>
</feature>
<name>A0A2N5ZK16_MUIH1</name>
<evidence type="ECO:0008006" key="4">
    <source>
        <dbReference type="Google" id="ProtNLM"/>
    </source>
</evidence>